<evidence type="ECO:0000256" key="2">
    <source>
        <dbReference type="SAM" id="Phobius"/>
    </source>
</evidence>
<proteinExistence type="predicted"/>
<keyword evidence="2" id="KW-0812">Transmembrane</keyword>
<name>H6LFR9_ACEWD</name>
<keyword evidence="2" id="KW-0472">Membrane</keyword>
<keyword evidence="4" id="KW-1185">Reference proteome</keyword>
<dbReference type="eggNOG" id="ENOG50303DM">
    <property type="taxonomic scope" value="Bacteria"/>
</dbReference>
<evidence type="ECO:0000256" key="1">
    <source>
        <dbReference type="SAM" id="MobiDB-lite"/>
    </source>
</evidence>
<dbReference type="RefSeq" id="WP_014354618.1">
    <property type="nucleotide sequence ID" value="NC_016894.1"/>
</dbReference>
<reference evidence="4" key="1">
    <citation type="submission" date="2011-07" db="EMBL/GenBank/DDBJ databases">
        <title>Complete genome sequence of Acetobacterium woodii.</title>
        <authorList>
            <person name="Poehlein A."/>
            <person name="Schmidt S."/>
            <person name="Kaster A.-K."/>
            <person name="Goenrich M."/>
            <person name="Vollmers J."/>
            <person name="Thuermer A."/>
            <person name="Gottschalk G."/>
            <person name="Thauer R.K."/>
            <person name="Daniel R."/>
            <person name="Mueller V."/>
        </authorList>
    </citation>
    <scope>NUCLEOTIDE SEQUENCE [LARGE SCALE GENOMIC DNA]</scope>
    <source>
        <strain evidence="4">ATCC 29683 / DSM 1030 / JCM 2381 / KCTC 1655 / WB1</strain>
    </source>
</reference>
<dbReference type="AlphaFoldDB" id="H6LFR9"/>
<dbReference type="KEGG" id="awo:Awo_c02050"/>
<gene>
    <name evidence="3" type="ordered locus">Awo_c02050</name>
</gene>
<organism evidence="3 4">
    <name type="scientific">Acetobacterium woodii (strain ATCC 29683 / DSM 1030 / JCM 2381 / KCTC 1655 / WB1)</name>
    <dbReference type="NCBI Taxonomy" id="931626"/>
    <lineage>
        <taxon>Bacteria</taxon>
        <taxon>Bacillati</taxon>
        <taxon>Bacillota</taxon>
        <taxon>Clostridia</taxon>
        <taxon>Eubacteriales</taxon>
        <taxon>Eubacteriaceae</taxon>
        <taxon>Acetobacterium</taxon>
    </lineage>
</organism>
<sequence length="240" mass="26117">MNKLSRREKILIYVLACFLIGMFGLYFIVKPSLENYLAVSAQVEEAQFTQQSMAMAIDNIPATMQSRDAANSKLAELKTPFSAELPNEGVDKLLTQLCLSYSLAPRSLAIQSNEPQNVETFTEYHSENGASAAVGGTNTTTTENTNNVDTTGGTRTRTSVVKMELTGNQANFYRLLDAVSNRPDMIISAFDITSETLPQSGTTTSGSTTTNVAYSGYVPKLDGTNNVVINVTFTVYMVEK</sequence>
<dbReference type="STRING" id="931626.Awo_c02050"/>
<feature type="compositionally biased region" description="Low complexity" evidence="1">
    <location>
        <begin position="134"/>
        <end position="154"/>
    </location>
</feature>
<accession>H6LFR9</accession>
<feature type="region of interest" description="Disordered" evidence="1">
    <location>
        <begin position="130"/>
        <end position="154"/>
    </location>
</feature>
<evidence type="ECO:0000313" key="3">
    <source>
        <dbReference type="EMBL" id="AFA47014.1"/>
    </source>
</evidence>
<protein>
    <submittedName>
        <fullName evidence="3">Uncharacterized protein</fullName>
    </submittedName>
</protein>
<dbReference type="HOGENOM" id="CLU_1154414_0_0_9"/>
<dbReference type="EMBL" id="CP002987">
    <property type="protein sequence ID" value="AFA47014.1"/>
    <property type="molecule type" value="Genomic_DNA"/>
</dbReference>
<feature type="transmembrane region" description="Helical" evidence="2">
    <location>
        <begin position="12"/>
        <end position="29"/>
    </location>
</feature>
<reference evidence="3 4" key="2">
    <citation type="journal article" date="2012" name="PLoS ONE">
        <title>An ancient pathway combining carbon dioxide fixation with the generation and utilization of a sodium ion gradient for ATP synthesis.</title>
        <authorList>
            <person name="Poehlein A."/>
            <person name="Schmidt S."/>
            <person name="Kaster A.K."/>
            <person name="Goenrich M."/>
            <person name="Vollmers J."/>
            <person name="Thurmer A."/>
            <person name="Bertsch J."/>
            <person name="Schuchmann K."/>
            <person name="Voigt B."/>
            <person name="Hecker M."/>
            <person name="Daniel R."/>
            <person name="Thauer R.K."/>
            <person name="Gottschalk G."/>
            <person name="Muller V."/>
        </authorList>
    </citation>
    <scope>NUCLEOTIDE SEQUENCE [LARGE SCALE GENOMIC DNA]</scope>
    <source>
        <strain evidence="4">ATCC 29683 / DSM 1030 / JCM 2381 / KCTC 1655 / WB1</strain>
    </source>
</reference>
<dbReference type="Proteomes" id="UP000007177">
    <property type="component" value="Chromosome"/>
</dbReference>
<evidence type="ECO:0000313" key="4">
    <source>
        <dbReference type="Proteomes" id="UP000007177"/>
    </source>
</evidence>
<keyword evidence="2" id="KW-1133">Transmembrane helix</keyword>
<dbReference type="OrthoDB" id="1778242at2"/>